<proteinExistence type="predicted"/>
<evidence type="ECO:0000313" key="2">
    <source>
        <dbReference type="EMBL" id="EOH94249.1"/>
    </source>
</evidence>
<name>R2T1U9_9ENTE</name>
<accession>R2T1U9</accession>
<organism evidence="2 3">
    <name type="scientific">Enterococcus pallens ATCC BAA-351</name>
    <dbReference type="NCBI Taxonomy" id="1158607"/>
    <lineage>
        <taxon>Bacteria</taxon>
        <taxon>Bacillati</taxon>
        <taxon>Bacillota</taxon>
        <taxon>Bacilli</taxon>
        <taxon>Lactobacillales</taxon>
        <taxon>Enterococcaceae</taxon>
        <taxon>Enterococcus</taxon>
    </lineage>
</organism>
<dbReference type="RefSeq" id="WP_010756975.1">
    <property type="nucleotide sequence ID" value="NZ_ASWD01000001.1"/>
</dbReference>
<keyword evidence="1" id="KW-0472">Membrane</keyword>
<protein>
    <submittedName>
        <fullName evidence="2">Uncharacterized protein</fullName>
    </submittedName>
</protein>
<keyword evidence="1" id="KW-0812">Transmembrane</keyword>
<sequence>MSSDELVKDIDVQDIQDKNQTDEMVKAMHIGYEKSKNTLNTIGKALCILRLVLLGIALLALLLRMLFSAG</sequence>
<dbReference type="Proteomes" id="UP000013782">
    <property type="component" value="Unassembled WGS sequence"/>
</dbReference>
<dbReference type="EMBL" id="AJAQ01000015">
    <property type="protein sequence ID" value="EOH94249.1"/>
    <property type="molecule type" value="Genomic_DNA"/>
</dbReference>
<dbReference type="PATRIC" id="fig|1158607.3.peg.1952"/>
<gene>
    <name evidence="2" type="ORF">UAU_01984</name>
</gene>
<feature type="transmembrane region" description="Helical" evidence="1">
    <location>
        <begin position="45"/>
        <end position="67"/>
    </location>
</feature>
<dbReference type="AlphaFoldDB" id="R2T1U9"/>
<keyword evidence="3" id="KW-1185">Reference proteome</keyword>
<evidence type="ECO:0000313" key="3">
    <source>
        <dbReference type="Proteomes" id="UP000013782"/>
    </source>
</evidence>
<dbReference type="STRING" id="160454.RV10_GL001964"/>
<reference evidence="2 3" key="1">
    <citation type="submission" date="2013-02" db="EMBL/GenBank/DDBJ databases">
        <title>The Genome Sequence of Enterococcus pallens BAA-351.</title>
        <authorList>
            <consortium name="The Broad Institute Genome Sequencing Platform"/>
            <consortium name="The Broad Institute Genome Sequencing Center for Infectious Disease"/>
            <person name="Earl A.M."/>
            <person name="Gilmore M.S."/>
            <person name="Lebreton F."/>
            <person name="Walker B."/>
            <person name="Young S.K."/>
            <person name="Zeng Q."/>
            <person name="Gargeya S."/>
            <person name="Fitzgerald M."/>
            <person name="Haas B."/>
            <person name="Abouelleil A."/>
            <person name="Alvarado L."/>
            <person name="Arachchi H.M."/>
            <person name="Berlin A.M."/>
            <person name="Chapman S.B."/>
            <person name="Dewar J."/>
            <person name="Goldberg J."/>
            <person name="Griggs A."/>
            <person name="Gujja S."/>
            <person name="Hansen M."/>
            <person name="Howarth C."/>
            <person name="Imamovic A."/>
            <person name="Larimer J."/>
            <person name="McCowan C."/>
            <person name="Murphy C."/>
            <person name="Neiman D."/>
            <person name="Pearson M."/>
            <person name="Priest M."/>
            <person name="Roberts A."/>
            <person name="Saif S."/>
            <person name="Shea T."/>
            <person name="Sisk P."/>
            <person name="Sykes S."/>
            <person name="Wortman J."/>
            <person name="Nusbaum C."/>
            <person name="Birren B."/>
        </authorList>
    </citation>
    <scope>NUCLEOTIDE SEQUENCE [LARGE SCALE GENOMIC DNA]</scope>
    <source>
        <strain evidence="2 3">ATCC BAA-351</strain>
    </source>
</reference>
<keyword evidence="1" id="KW-1133">Transmembrane helix</keyword>
<evidence type="ECO:0000256" key="1">
    <source>
        <dbReference type="SAM" id="Phobius"/>
    </source>
</evidence>
<comment type="caution">
    <text evidence="2">The sequence shown here is derived from an EMBL/GenBank/DDBJ whole genome shotgun (WGS) entry which is preliminary data.</text>
</comment>
<dbReference type="HOGENOM" id="CLU_2751590_0_0_9"/>